<feature type="transmembrane region" description="Helical" evidence="3">
    <location>
        <begin position="539"/>
        <end position="562"/>
    </location>
</feature>
<dbReference type="NCBIfam" id="TIGR01760">
    <property type="entry name" value="tape_meas_TP901"/>
    <property type="match status" value="1"/>
</dbReference>
<evidence type="ECO:0000256" key="1">
    <source>
        <dbReference type="SAM" id="Coils"/>
    </source>
</evidence>
<feature type="region of interest" description="Disordered" evidence="2">
    <location>
        <begin position="811"/>
        <end position="831"/>
    </location>
</feature>
<evidence type="ECO:0000256" key="2">
    <source>
        <dbReference type="SAM" id="MobiDB-lite"/>
    </source>
</evidence>
<evidence type="ECO:0000313" key="5">
    <source>
        <dbReference type="EMBL" id="EEP69311.1"/>
    </source>
</evidence>
<dbReference type="Proteomes" id="UP000003009">
    <property type="component" value="Unassembled WGS sequence"/>
</dbReference>
<feature type="coiled-coil region" evidence="1">
    <location>
        <begin position="56"/>
        <end position="174"/>
    </location>
</feature>
<dbReference type="GeneID" id="84906540"/>
<dbReference type="Pfam" id="PF10145">
    <property type="entry name" value="PhageMin_Tail"/>
    <property type="match status" value="1"/>
</dbReference>
<keyword evidence="3" id="KW-0472">Membrane</keyword>
<keyword evidence="1" id="KW-0175">Coiled coil</keyword>
<keyword evidence="3" id="KW-0812">Transmembrane</keyword>
<dbReference type="InterPro" id="IPR010090">
    <property type="entry name" value="Phage_tape_meas"/>
</dbReference>
<dbReference type="EMBL" id="ACJW02000002">
    <property type="protein sequence ID" value="EEP69311.1"/>
    <property type="molecule type" value="Genomic_DNA"/>
</dbReference>
<evidence type="ECO:0000259" key="4">
    <source>
        <dbReference type="Pfam" id="PF10145"/>
    </source>
</evidence>
<dbReference type="AlphaFoldDB" id="C4GGF6"/>
<feature type="transmembrane region" description="Helical" evidence="3">
    <location>
        <begin position="615"/>
        <end position="632"/>
    </location>
</feature>
<keyword evidence="6" id="KW-1185">Reference proteome</keyword>
<evidence type="ECO:0000256" key="3">
    <source>
        <dbReference type="SAM" id="Phobius"/>
    </source>
</evidence>
<name>C4GGF6_9NEIS</name>
<proteinExistence type="predicted"/>
<dbReference type="STRING" id="629741.GCWU000324_01224"/>
<evidence type="ECO:0000313" key="6">
    <source>
        <dbReference type="Proteomes" id="UP000003009"/>
    </source>
</evidence>
<comment type="caution">
    <text evidence="5">The sequence shown here is derived from an EMBL/GenBank/DDBJ whole genome shotgun (WGS) entry which is preliminary data.</text>
</comment>
<sequence>MADNNLVLRIIMNASDRASNAMNRVRDAASGLSGRLGRLQQAFDRSARNRNNLTQYINQRQAMRQLDAQMQNTQQRIQSLAQTQRQQGSLTREQQREWTQLQRSMRQSQQEYQRLQQSSHALGNELRTQGISTTRLRESQARLNREHDEAAHALERERAALNRLDRARERSQRMSQAGRRALATSAASSLAAAGIGRTLMVPLKAYAETEAASTDLRMAMMDKTGQVSAQYQAVNELATRLGDKLPGTTADFKNLMTMLMRQGVSAETVLGGTGEAAALLAVQLKKTPEAAAEMAAKLQDATRSTETEMLGLMDSVQRLFYAGVDDNNILGAFSKLSPALDVTRLKGEAAIKTFSPLIGMLDQAGLSGESAGNALRKVFTLAMDSKKIAKVTKGTGISLDFTNGKGEFGGIEKMYTELAKLQKLNTEQRLKVLKGIFGDDAETLQALNTMISKGQEGYNEFAAKMEAQASLNQRVNEQLGTLSNLWDAATGTFTNFLASMGEAIAPELKSVVTWIGEVNEKLSAWAAKNPKTANTIMKVAAAAGIVAVAIAGVSLVVAGVMLPLAAMQTSWAMAFNLLSRGSFVLPMITRLLGGLGTALLTFGRAALTFMVSNPFGWALIAVGLIVALWMHWDRVKAGIAAGWNWLRGVLRDNPFIGALMGPIGLILSMIANWDRLKAGIAAGWEWLKGVLRDNPFIAALSAPIALINTLGAKFDYLIGKIQQAKAAIQNFDMGKAASNTWGKVKSAVGFSRGGYTGHGGVNDVAGVVHKGEVVFNQADVARFGGWRALERLRKTGLAGAALQKANRYFSGNSSPAPALRSSVAGNNRQPENNLTQSITINIQAAAQQSAQDIAAAVRRELERIGSMAQRRRNSSLLDAD</sequence>
<protein>
    <submittedName>
        <fullName evidence="5">Phage tail tape measure protein, TP901 family</fullName>
    </submittedName>
</protein>
<gene>
    <name evidence="5" type="ORF">GCWU000324_01224</name>
</gene>
<feature type="transmembrane region" description="Helical" evidence="3">
    <location>
        <begin position="583"/>
        <end position="603"/>
    </location>
</feature>
<accession>C4GGF6</accession>
<reference evidence="5" key="1">
    <citation type="submission" date="2009-04" db="EMBL/GenBank/DDBJ databases">
        <authorList>
            <person name="Weinstock G."/>
            <person name="Sodergren E."/>
            <person name="Clifton S."/>
            <person name="Fulton L."/>
            <person name="Fulton B."/>
            <person name="Courtney L."/>
            <person name="Fronick C."/>
            <person name="Harrison M."/>
            <person name="Strong C."/>
            <person name="Farmer C."/>
            <person name="Delahaunty K."/>
            <person name="Markovic C."/>
            <person name="Hall O."/>
            <person name="Minx P."/>
            <person name="Tomlinson C."/>
            <person name="Mitreva M."/>
            <person name="Nelson J."/>
            <person name="Hou S."/>
            <person name="Wollam A."/>
            <person name="Pepin K.H."/>
            <person name="Johnson M."/>
            <person name="Bhonagiri V."/>
            <person name="Nash W.E."/>
            <person name="Warren W."/>
            <person name="Chinwalla A."/>
            <person name="Mardis E.R."/>
            <person name="Wilson R.K."/>
        </authorList>
    </citation>
    <scope>NUCLEOTIDE SEQUENCE [LARGE SCALE GENOMIC DNA]</scope>
    <source>
        <strain evidence="5">ATCC 51147</strain>
    </source>
</reference>
<feature type="transmembrane region" description="Helical" evidence="3">
    <location>
        <begin position="653"/>
        <end position="673"/>
    </location>
</feature>
<organism evidence="5 6">
    <name type="scientific">Kingella oralis ATCC 51147</name>
    <dbReference type="NCBI Taxonomy" id="629741"/>
    <lineage>
        <taxon>Bacteria</taxon>
        <taxon>Pseudomonadati</taxon>
        <taxon>Pseudomonadota</taxon>
        <taxon>Betaproteobacteria</taxon>
        <taxon>Neisseriales</taxon>
        <taxon>Neisseriaceae</taxon>
        <taxon>Kingella</taxon>
    </lineage>
</organism>
<dbReference type="HOGENOM" id="CLU_006757_2_1_4"/>
<feature type="domain" description="Phage tail tape measure protein" evidence="4">
    <location>
        <begin position="236"/>
        <end position="438"/>
    </location>
</feature>
<dbReference type="RefSeq" id="WP_003795343.1">
    <property type="nucleotide sequence ID" value="NZ_GG665871.1"/>
</dbReference>
<keyword evidence="3" id="KW-1133">Transmembrane helix</keyword>